<evidence type="ECO:0000256" key="15">
    <source>
        <dbReference type="ARBA" id="ARBA00023033"/>
    </source>
</evidence>
<keyword evidence="8" id="KW-0285">Flavoprotein</keyword>
<dbReference type="InterPro" id="IPR017938">
    <property type="entry name" value="Riboflavin_synthase-like_b-brl"/>
</dbReference>
<dbReference type="InterPro" id="IPR050196">
    <property type="entry name" value="Cytochrome_P450_Monoox"/>
</dbReference>
<dbReference type="PROSITE" id="PS50902">
    <property type="entry name" value="FLAVODOXIN_LIKE"/>
    <property type="match status" value="1"/>
</dbReference>
<evidence type="ECO:0000256" key="12">
    <source>
        <dbReference type="ARBA" id="ARBA00022857"/>
    </source>
</evidence>
<accession>A0A8H3AQA4</accession>
<gene>
    <name evidence="18" type="ORF">RDB_LOCUS123335</name>
</gene>
<dbReference type="InterPro" id="IPR029039">
    <property type="entry name" value="Flavoprotein-like_sf"/>
</dbReference>
<evidence type="ECO:0000256" key="9">
    <source>
        <dbReference type="ARBA" id="ARBA00022643"/>
    </source>
</evidence>
<feature type="domain" description="Flavodoxin-like" evidence="17">
    <location>
        <begin position="491"/>
        <end position="632"/>
    </location>
</feature>
<dbReference type="SUPFAM" id="SSF48264">
    <property type="entry name" value="Cytochrome P450"/>
    <property type="match status" value="1"/>
</dbReference>
<evidence type="ECO:0000256" key="8">
    <source>
        <dbReference type="ARBA" id="ARBA00022630"/>
    </source>
</evidence>
<evidence type="ECO:0000256" key="13">
    <source>
        <dbReference type="ARBA" id="ARBA00023002"/>
    </source>
</evidence>
<dbReference type="SUPFAM" id="SSF52218">
    <property type="entry name" value="Flavoproteins"/>
    <property type="match status" value="1"/>
</dbReference>
<dbReference type="PROSITE" id="PS00086">
    <property type="entry name" value="CYTOCHROME_P450"/>
    <property type="match status" value="1"/>
</dbReference>
<dbReference type="InterPro" id="IPR017972">
    <property type="entry name" value="Cyt_P450_CS"/>
</dbReference>
<comment type="similarity">
    <text evidence="5">Belongs to the cytochrome P450 family.</text>
</comment>
<keyword evidence="6" id="KW-0813">Transport</keyword>
<dbReference type="Pfam" id="PF00067">
    <property type="entry name" value="p450"/>
    <property type="match status" value="1"/>
</dbReference>
<dbReference type="InterPro" id="IPR008254">
    <property type="entry name" value="Flavodoxin/NO_synth"/>
</dbReference>
<comment type="caution">
    <text evidence="18">The sequence shown here is derived from an EMBL/GenBank/DDBJ whole genome shotgun (WGS) entry which is preliminary data.</text>
</comment>
<protein>
    <recommendedName>
        <fullName evidence="17">Flavodoxin-like domain-containing protein</fullName>
    </recommendedName>
</protein>
<evidence type="ECO:0000256" key="7">
    <source>
        <dbReference type="ARBA" id="ARBA00022617"/>
    </source>
</evidence>
<dbReference type="InterPro" id="IPR023173">
    <property type="entry name" value="NADPH_Cyt_P450_Rdtase_alpha"/>
</dbReference>
<dbReference type="Pfam" id="PF00667">
    <property type="entry name" value="FAD_binding_1"/>
    <property type="match status" value="1"/>
</dbReference>
<dbReference type="EMBL" id="CAJMWS010000359">
    <property type="protein sequence ID" value="CAE6437707.1"/>
    <property type="molecule type" value="Genomic_DNA"/>
</dbReference>
<dbReference type="SUPFAM" id="SSF63380">
    <property type="entry name" value="Riboflavin synthase domain-like"/>
    <property type="match status" value="1"/>
</dbReference>
<evidence type="ECO:0000256" key="10">
    <source>
        <dbReference type="ARBA" id="ARBA00022723"/>
    </source>
</evidence>
<dbReference type="GO" id="GO:0005506">
    <property type="term" value="F:iron ion binding"/>
    <property type="evidence" value="ECO:0007669"/>
    <property type="project" value="InterPro"/>
</dbReference>
<dbReference type="PANTHER" id="PTHR24291">
    <property type="entry name" value="CYTOCHROME P450 FAMILY 4"/>
    <property type="match status" value="1"/>
</dbReference>
<evidence type="ECO:0000256" key="11">
    <source>
        <dbReference type="ARBA" id="ARBA00022827"/>
    </source>
</evidence>
<dbReference type="PANTHER" id="PTHR24291:SF50">
    <property type="entry name" value="BIFUNCTIONAL ALBAFLAVENONE MONOOXYGENASE_TERPENE SYNTHASE"/>
    <property type="match status" value="1"/>
</dbReference>
<keyword evidence="12" id="KW-0521">NADP</keyword>
<dbReference type="PRINTS" id="PR00385">
    <property type="entry name" value="P450"/>
</dbReference>
<keyword evidence="9" id="KW-0288">FMN</keyword>
<dbReference type="AlphaFoldDB" id="A0A8H3AQA4"/>
<dbReference type="InterPro" id="IPR002401">
    <property type="entry name" value="Cyt_P450_E_grp-I"/>
</dbReference>
<evidence type="ECO:0000256" key="4">
    <source>
        <dbReference type="ARBA" id="ARBA00010018"/>
    </source>
</evidence>
<name>A0A8H3AQA4_9AGAM</name>
<comment type="cofactor">
    <cofactor evidence="3">
        <name>FAD</name>
        <dbReference type="ChEBI" id="CHEBI:57692"/>
    </cofactor>
</comment>
<dbReference type="Gene3D" id="3.40.50.360">
    <property type="match status" value="1"/>
</dbReference>
<comment type="similarity">
    <text evidence="4">In the N-terminal section; belongs to the cytochrome P450 family.</text>
</comment>
<reference evidence="18" key="1">
    <citation type="submission" date="2021-01" db="EMBL/GenBank/DDBJ databases">
        <authorList>
            <person name="Kaushik A."/>
        </authorList>
    </citation>
    <scope>NUCLEOTIDE SEQUENCE</scope>
    <source>
        <strain evidence="18">AG1-1C</strain>
    </source>
</reference>
<dbReference type="InterPro" id="IPR003097">
    <property type="entry name" value="CysJ-like_FAD-binding"/>
</dbReference>
<dbReference type="GO" id="GO:0020037">
    <property type="term" value="F:heme binding"/>
    <property type="evidence" value="ECO:0007669"/>
    <property type="project" value="InterPro"/>
</dbReference>
<dbReference type="Proteomes" id="UP000663846">
    <property type="component" value="Unassembled WGS sequence"/>
</dbReference>
<evidence type="ECO:0000256" key="5">
    <source>
        <dbReference type="ARBA" id="ARBA00010617"/>
    </source>
</evidence>
<dbReference type="FunFam" id="1.10.630.10:FF:000040">
    <property type="entry name" value="Bifunctional cytochrome P450/NADPH--P450 reductase"/>
    <property type="match status" value="1"/>
</dbReference>
<evidence type="ECO:0000256" key="6">
    <source>
        <dbReference type="ARBA" id="ARBA00022448"/>
    </source>
</evidence>
<keyword evidence="11" id="KW-0274">FAD</keyword>
<keyword evidence="14 16" id="KW-0408">Iron</keyword>
<dbReference type="InterPro" id="IPR001128">
    <property type="entry name" value="Cyt_P450"/>
</dbReference>
<evidence type="ECO:0000313" key="18">
    <source>
        <dbReference type="EMBL" id="CAE6437707.1"/>
    </source>
</evidence>
<evidence type="ECO:0000313" key="19">
    <source>
        <dbReference type="Proteomes" id="UP000663846"/>
    </source>
</evidence>
<evidence type="ECO:0000259" key="17">
    <source>
        <dbReference type="PROSITE" id="PS50902"/>
    </source>
</evidence>
<keyword evidence="10 16" id="KW-0479">Metal-binding</keyword>
<dbReference type="GO" id="GO:0004497">
    <property type="term" value="F:monooxygenase activity"/>
    <property type="evidence" value="ECO:0007669"/>
    <property type="project" value="UniProtKB-KW"/>
</dbReference>
<dbReference type="GO" id="GO:0016705">
    <property type="term" value="F:oxidoreductase activity, acting on paired donors, with incorporation or reduction of molecular oxygen"/>
    <property type="evidence" value="ECO:0007669"/>
    <property type="project" value="InterPro"/>
</dbReference>
<proteinExistence type="inferred from homology"/>
<dbReference type="Pfam" id="PF00258">
    <property type="entry name" value="Flavodoxin_1"/>
    <property type="match status" value="1"/>
</dbReference>
<feature type="binding site" description="axial binding residue" evidence="16">
    <location>
        <position position="403"/>
    </location>
    <ligand>
        <name>heme</name>
        <dbReference type="ChEBI" id="CHEBI:30413"/>
    </ligand>
    <ligandPart>
        <name>Fe</name>
        <dbReference type="ChEBI" id="CHEBI:18248"/>
    </ligandPart>
</feature>
<dbReference type="GO" id="GO:0010181">
    <property type="term" value="F:FMN binding"/>
    <property type="evidence" value="ECO:0007669"/>
    <property type="project" value="InterPro"/>
</dbReference>
<sequence>MTTPIPHPAGIPWLGNLNSIDFELPVKSTELLAKKYGEIFSLKIMGEKIVFICSAKLAPEVLDESRFHKHIESTLEELRGLVGDALFTARHGESNWGIAHRILMPAFGPLSIKGMFDDMVDVASQLVLKWERFGPHHNIDVTDDFTRMTFDTIALCAFNYRLNSFYTEGEHPFVKAMSEFLTESGMRTMKPGILKALPFGANVKYAENAKIMSSLANEIVEERKRNPIEKKDLLNAMLLGRDPQTGQGLSDESIKTQLITFLVAGHETTSGMLSFAMGHITKYPEVYSKVRQEIDTVIGQDPIKPEHLSKLTYINAVLRETLRVTPSIPDFAVTCDKDEVIGDGKYLIKAGTVVAVEAGIIGKDPAVWGEDAETFNPDRMLDGKFEALPPKAWIPFGNGARACIGRPFAWQEALIAIATIFQKFDFVASDPEYSLQLKQTLTLKPKNFMIRAVPRKGAPSFTGIVAAPSSVTENASAMSTAQNGNGGGVPLYVLYGSNTGSCEGFAQQVASGAATRGFHATIGTLDSVANNIPNDGPVVIVTASFEGEPADNAGHFVQALTSTVGTLDLQDISYAVFGAGNRDWVHTYQRIPKLIDETLEKKGAKRLLERGEADARSDEFSESFDEWEEKLWAVLSREYNTESKELETAVVDVKFLGAPTDRAATLRQPDSRLGLVLENRLLTVPNAPAKRHIELELPEGMAYQAGDYLAILPLNPPEYVRRVLSRFKVSPEQQIVINAAGPTNLPAGKRVSLVEVLAGFIEIGQPATKRNITTLLEFAKDPSDRSALQSMLADSTQLQSNSMLDLLPLTCPSGFLSHPFPRCAFGNTPSHRRRSPTHVV</sequence>
<evidence type="ECO:0000256" key="14">
    <source>
        <dbReference type="ARBA" id="ARBA00023004"/>
    </source>
</evidence>
<dbReference type="InterPro" id="IPR036396">
    <property type="entry name" value="Cyt_P450_sf"/>
</dbReference>
<organism evidence="18 19">
    <name type="scientific">Rhizoctonia solani</name>
    <dbReference type="NCBI Taxonomy" id="456999"/>
    <lineage>
        <taxon>Eukaryota</taxon>
        <taxon>Fungi</taxon>
        <taxon>Dikarya</taxon>
        <taxon>Basidiomycota</taxon>
        <taxon>Agaricomycotina</taxon>
        <taxon>Agaricomycetes</taxon>
        <taxon>Cantharellales</taxon>
        <taxon>Ceratobasidiaceae</taxon>
        <taxon>Rhizoctonia</taxon>
    </lineage>
</organism>
<comment type="cofactor">
    <cofactor evidence="2 16">
        <name>heme</name>
        <dbReference type="ChEBI" id="CHEBI:30413"/>
    </cofactor>
</comment>
<evidence type="ECO:0000256" key="1">
    <source>
        <dbReference type="ARBA" id="ARBA00001917"/>
    </source>
</evidence>
<comment type="cofactor">
    <cofactor evidence="1">
        <name>FMN</name>
        <dbReference type="ChEBI" id="CHEBI:58210"/>
    </cofactor>
</comment>
<evidence type="ECO:0000256" key="2">
    <source>
        <dbReference type="ARBA" id="ARBA00001971"/>
    </source>
</evidence>
<keyword evidence="13" id="KW-0560">Oxidoreductase</keyword>
<dbReference type="Gene3D" id="1.10.630.10">
    <property type="entry name" value="Cytochrome P450"/>
    <property type="match status" value="1"/>
</dbReference>
<evidence type="ECO:0000256" key="16">
    <source>
        <dbReference type="PIRSR" id="PIRSR602401-1"/>
    </source>
</evidence>
<dbReference type="Gene3D" id="1.20.990.10">
    <property type="entry name" value="NADPH-cytochrome p450 Reductase, Chain A, domain 3"/>
    <property type="match status" value="1"/>
</dbReference>
<evidence type="ECO:0000256" key="3">
    <source>
        <dbReference type="ARBA" id="ARBA00001974"/>
    </source>
</evidence>
<keyword evidence="15" id="KW-0503">Monooxygenase</keyword>
<dbReference type="CDD" id="cd11068">
    <property type="entry name" value="CYP120A1"/>
    <property type="match status" value="1"/>
</dbReference>
<keyword evidence="7 16" id="KW-0349">Heme</keyword>
<dbReference type="PRINTS" id="PR00463">
    <property type="entry name" value="EP450I"/>
</dbReference>